<evidence type="ECO:0000313" key="3">
    <source>
        <dbReference type="Proteomes" id="UP001162640"/>
    </source>
</evidence>
<accession>A0A9W7AL93</accession>
<sequence>MAALRRVHTKMTKIGIAAKLSMTLTLGYTDVLTDFLVAKSYYDVKEFNTAYATAGLAVFAIAGQALCTFLKYRKNRERFGCTLAALLGLSPLVEGWSVWTGKDDPDLLLTNPQMYAGMKALEIAFESIPKSIVQVNGLLKQDLGDIQAIQIIGVISSIVAGALIMTDGNFGIILSKYLESPANPYYGWISKVGGLEKRRQMFGMFLFNACYFSQFVFAMKFCTVCAYMGRKGELFGFSSLGNVSTFNSYVAPFIFWAFWYMLASAVLMLVTAVTCELGPEIFAGTMVWRLLTNGGIVYLALGELEKEEHFLSLTTGMAGYGVSLGLAALGLVMFFRNCDSTFDRSLFWRPKRGKQLVRECWSDKNIWHKDVATKDDEIWGWVEFIHPTYFPFDLVTLWLCEKLVEKYEDKNMEKPERMNKKNEGKFIKRIAKIYAWKGTDGEEVDKALEKLFERSGADLEEGLDWQLSFIPSKKNTK</sequence>
<gene>
    <name evidence="2" type="ORF">TL16_g05789</name>
</gene>
<dbReference type="EMBL" id="BLQM01000171">
    <property type="protein sequence ID" value="GMH71940.1"/>
    <property type="molecule type" value="Genomic_DNA"/>
</dbReference>
<dbReference type="AlphaFoldDB" id="A0A9W7AL93"/>
<dbReference type="Proteomes" id="UP001162640">
    <property type="component" value="Unassembled WGS sequence"/>
</dbReference>
<reference evidence="3" key="1">
    <citation type="journal article" date="2023" name="Commun. Biol.">
        <title>Genome analysis of Parmales, the sister group of diatoms, reveals the evolutionary specialization of diatoms from phago-mixotrophs to photoautotrophs.</title>
        <authorList>
            <person name="Ban H."/>
            <person name="Sato S."/>
            <person name="Yoshikawa S."/>
            <person name="Yamada K."/>
            <person name="Nakamura Y."/>
            <person name="Ichinomiya M."/>
            <person name="Sato N."/>
            <person name="Blanc-Mathieu R."/>
            <person name="Endo H."/>
            <person name="Kuwata A."/>
            <person name="Ogata H."/>
        </authorList>
    </citation>
    <scope>NUCLEOTIDE SEQUENCE [LARGE SCALE GENOMIC DNA]</scope>
</reference>
<organism evidence="2 3">
    <name type="scientific">Triparma laevis f. inornata</name>
    <dbReference type="NCBI Taxonomy" id="1714386"/>
    <lineage>
        <taxon>Eukaryota</taxon>
        <taxon>Sar</taxon>
        <taxon>Stramenopiles</taxon>
        <taxon>Ochrophyta</taxon>
        <taxon>Bolidophyceae</taxon>
        <taxon>Parmales</taxon>
        <taxon>Triparmaceae</taxon>
        <taxon>Triparma</taxon>
    </lineage>
</organism>
<keyword evidence="1" id="KW-1133">Transmembrane helix</keyword>
<feature type="transmembrane region" description="Helical" evidence="1">
    <location>
        <begin position="50"/>
        <end position="72"/>
    </location>
</feature>
<feature type="transmembrane region" description="Helical" evidence="1">
    <location>
        <begin position="79"/>
        <end position="99"/>
    </location>
</feature>
<feature type="transmembrane region" description="Helical" evidence="1">
    <location>
        <begin position="313"/>
        <end position="335"/>
    </location>
</feature>
<protein>
    <submittedName>
        <fullName evidence="2">Uncharacterized protein</fullName>
    </submittedName>
</protein>
<keyword evidence="1" id="KW-0472">Membrane</keyword>
<feature type="transmembrane region" description="Helical" evidence="1">
    <location>
        <begin position="146"/>
        <end position="166"/>
    </location>
</feature>
<comment type="caution">
    <text evidence="2">The sequence shown here is derived from an EMBL/GenBank/DDBJ whole genome shotgun (WGS) entry which is preliminary data.</text>
</comment>
<feature type="transmembrane region" description="Helical" evidence="1">
    <location>
        <begin position="249"/>
        <end position="269"/>
    </location>
</feature>
<evidence type="ECO:0000313" key="2">
    <source>
        <dbReference type="EMBL" id="GMH71940.1"/>
    </source>
</evidence>
<name>A0A9W7AL93_9STRA</name>
<feature type="transmembrane region" description="Helical" evidence="1">
    <location>
        <begin position="20"/>
        <end position="38"/>
    </location>
</feature>
<evidence type="ECO:0000256" key="1">
    <source>
        <dbReference type="SAM" id="Phobius"/>
    </source>
</evidence>
<proteinExistence type="predicted"/>
<feature type="transmembrane region" description="Helical" evidence="1">
    <location>
        <begin position="205"/>
        <end position="229"/>
    </location>
</feature>
<feature type="transmembrane region" description="Helical" evidence="1">
    <location>
        <begin position="281"/>
        <end position="301"/>
    </location>
</feature>
<keyword evidence="1" id="KW-0812">Transmembrane</keyword>